<gene>
    <name evidence="2" type="ORF">CU098_002177</name>
</gene>
<sequence>QLPLTEVYQPHFIRRLPLVDTALKAYENSSSVVKYGAEMIESYAVGPLYDRLGYERKFNQLDNDTMAATTALARATIHDNEPIYKAKRIEDSREDRKKSRPCSRSTSPHKPYSIQRKPRWQQIVLHAGSAAGTTAAVISEESMKCLKYCLSWLQYAVQHIEQQMTLLRQLLVSLATKSSSNNNPHEQNMTINNIKREIINTLRKAVEVVSKYAGKGLPEQAKQSVRSFILELPGKWALVSKQTLADPNTPVHVTSIRLLDFGGESIEMLKSVSVVFSETVERAELWLKRLKVVGVNSTEAN</sequence>
<evidence type="ECO:0008006" key="4">
    <source>
        <dbReference type="Google" id="ProtNLM"/>
    </source>
</evidence>
<proteinExistence type="predicted"/>
<dbReference type="GO" id="GO:0030968">
    <property type="term" value="P:endoplasmic reticulum unfolded protein response"/>
    <property type="evidence" value="ECO:0007669"/>
    <property type="project" value="TreeGrafter"/>
</dbReference>
<dbReference type="GO" id="GO:0005783">
    <property type="term" value="C:endoplasmic reticulum"/>
    <property type="evidence" value="ECO:0007669"/>
    <property type="project" value="TreeGrafter"/>
</dbReference>
<keyword evidence="3" id="KW-1185">Reference proteome</keyword>
<dbReference type="GO" id="GO:0003714">
    <property type="term" value="F:transcription corepressor activity"/>
    <property type="evidence" value="ECO:0007669"/>
    <property type="project" value="InterPro"/>
</dbReference>
<dbReference type="GO" id="GO:0005634">
    <property type="term" value="C:nucleus"/>
    <property type="evidence" value="ECO:0007669"/>
    <property type="project" value="TreeGrafter"/>
</dbReference>
<comment type="caution">
    <text evidence="2">The sequence shown here is derived from an EMBL/GenBank/DDBJ whole genome shotgun (WGS) entry which is preliminary data.</text>
</comment>
<protein>
    <recommendedName>
        <fullName evidence="4">Clock-controlled protein 8</fullName>
    </recommendedName>
</protein>
<evidence type="ECO:0000313" key="2">
    <source>
        <dbReference type="EMBL" id="RCH77602.1"/>
    </source>
</evidence>
<dbReference type="OrthoDB" id="2441642at2759"/>
<dbReference type="Proteomes" id="UP000253551">
    <property type="component" value="Unassembled WGS sequence"/>
</dbReference>
<evidence type="ECO:0000256" key="1">
    <source>
        <dbReference type="SAM" id="MobiDB-lite"/>
    </source>
</evidence>
<feature type="region of interest" description="Disordered" evidence="1">
    <location>
        <begin position="84"/>
        <end position="115"/>
    </location>
</feature>
<dbReference type="InterPro" id="IPR013927">
    <property type="entry name" value="TF_Opi1_Ccg-8"/>
</dbReference>
<organism evidence="2 3">
    <name type="scientific">Rhizopus stolonifer</name>
    <name type="common">Rhizopus nigricans</name>
    <dbReference type="NCBI Taxonomy" id="4846"/>
    <lineage>
        <taxon>Eukaryota</taxon>
        <taxon>Fungi</taxon>
        <taxon>Fungi incertae sedis</taxon>
        <taxon>Mucoromycota</taxon>
        <taxon>Mucoromycotina</taxon>
        <taxon>Mucoromycetes</taxon>
        <taxon>Mucorales</taxon>
        <taxon>Mucorineae</taxon>
        <taxon>Rhizopodaceae</taxon>
        <taxon>Rhizopus</taxon>
    </lineage>
</organism>
<dbReference type="GO" id="GO:0006357">
    <property type="term" value="P:regulation of transcription by RNA polymerase II"/>
    <property type="evidence" value="ECO:0007669"/>
    <property type="project" value="TreeGrafter"/>
</dbReference>
<feature type="non-terminal residue" evidence="2">
    <location>
        <position position="1"/>
    </location>
</feature>
<dbReference type="PANTHER" id="PTHR38406">
    <property type="entry name" value="TRANSCRIPTIONAL REPRESSOR OPI1"/>
    <property type="match status" value="1"/>
</dbReference>
<dbReference type="EMBL" id="PJQM01007905">
    <property type="protein sequence ID" value="RCH77602.1"/>
    <property type="molecule type" value="Genomic_DNA"/>
</dbReference>
<accession>A0A367IIV0</accession>
<dbReference type="STRING" id="4846.A0A367IIV0"/>
<dbReference type="AlphaFoldDB" id="A0A367IIV0"/>
<dbReference type="Pfam" id="PF08618">
    <property type="entry name" value="Opi1"/>
    <property type="match status" value="1"/>
</dbReference>
<reference evidence="2 3" key="1">
    <citation type="journal article" date="2018" name="G3 (Bethesda)">
        <title>Phylogenetic and Phylogenomic Definition of Rhizopus Species.</title>
        <authorList>
            <person name="Gryganskyi A.P."/>
            <person name="Golan J."/>
            <person name="Dolatabadi S."/>
            <person name="Mondo S."/>
            <person name="Robb S."/>
            <person name="Idnurm A."/>
            <person name="Muszewska A."/>
            <person name="Steczkiewicz K."/>
            <person name="Masonjones S."/>
            <person name="Liao H.L."/>
            <person name="Gajdeczka M.T."/>
            <person name="Anike F."/>
            <person name="Vuek A."/>
            <person name="Anishchenko I.M."/>
            <person name="Voigt K."/>
            <person name="de Hoog G.S."/>
            <person name="Smith M.E."/>
            <person name="Heitman J."/>
            <person name="Vilgalys R."/>
            <person name="Stajich J.E."/>
        </authorList>
    </citation>
    <scope>NUCLEOTIDE SEQUENCE [LARGE SCALE GENOMIC DNA]</scope>
    <source>
        <strain evidence="2 3">LSU 92-RS-03</strain>
    </source>
</reference>
<dbReference type="GO" id="GO:0008654">
    <property type="term" value="P:phospholipid biosynthetic process"/>
    <property type="evidence" value="ECO:0007669"/>
    <property type="project" value="TreeGrafter"/>
</dbReference>
<name>A0A367IIV0_RHIST</name>
<feature type="compositionally biased region" description="Basic and acidic residues" evidence="1">
    <location>
        <begin position="84"/>
        <end position="97"/>
    </location>
</feature>
<evidence type="ECO:0000313" key="3">
    <source>
        <dbReference type="Proteomes" id="UP000253551"/>
    </source>
</evidence>
<dbReference type="PANTHER" id="PTHR38406:SF1">
    <property type="entry name" value="TRANSCRIPTIONAL REPRESSOR OPI1"/>
    <property type="match status" value="1"/>
</dbReference>